<evidence type="ECO:0000256" key="1">
    <source>
        <dbReference type="SAM" id="Coils"/>
    </source>
</evidence>
<evidence type="ECO:0000313" key="4">
    <source>
        <dbReference type="Proteomes" id="UP000005239"/>
    </source>
</evidence>
<keyword evidence="4" id="KW-1185">Reference proteome</keyword>
<proteinExistence type="predicted"/>
<sequence>MSFHSPSLLSFFFPHFPFVPSSRVVKYTRIMNNLWGSITTYVEKLKQYTYPEQAKTQPSGIPTAVAVPSSSGPSSSGAQYQPVPDMKDDSTTKVQTAKAPPEDDGQYINCAEMSPEELKKHLQRYSFIQTTSASSTVTISFSFNGLTMSFDYGHFQPVNERNYPVKVLLPTEYERRKREDSIIKSFVNNLKKEENRRMEWRIINAANLKRGKEAEKRIDMKIREEDRNRELRIKEEMEIMKRRTETEEIKKKRIEINKEAKRRSNMDYREKRKMMKNILRRQEEIKREKDEILKRNEEEKIEREEDEKMEREEENRRKKKVEEYEKARAAVHDLIGKSTDIILEAEKKHLKLFVKAYYAMMKEESVQSIVEEIKEKIQREQNLAELRRRQKEEEEKEGEEMKRLRKARKMVAESLKERNGIKVSVGFVAHVEKRHLFLFMNTYFCLLCGENGEPMIDEIRDIFVRKLRLRLINDNVVSTHGLDDFEYPTPPSSNLSAIEDEDGDDDYTVSSGSTTEEDSIDSITEAENRKRIVDPSTISLFDPIESDNPLDSNDSFPSGEKEESLDGVAITKEINDSTIVDSSEMNGMEQPNFTRFDFSDSSESDCIDYDKFDPSDQIWSVDPSPFLLSTEEYSTHCSDDFDKREEWLLFTQSDDLPFLSQYDDSLNSYLPPFDHNGVDDFNIYDDFEPFSL</sequence>
<evidence type="ECO:0000313" key="3">
    <source>
        <dbReference type="EnsemblMetazoa" id="PPA09155.1"/>
    </source>
</evidence>
<feature type="coiled-coil region" evidence="1">
    <location>
        <begin position="268"/>
        <end position="330"/>
    </location>
</feature>
<feature type="coiled-coil region" evidence="1">
    <location>
        <begin position="369"/>
        <end position="407"/>
    </location>
</feature>
<accession>A0A8R1UAF8</accession>
<name>A0A2A6B818_PRIPA</name>
<accession>A0A2A6B818</accession>
<dbReference type="EnsemblMetazoa" id="PPA09155.1">
    <property type="protein sequence ID" value="PPA09155.1"/>
    <property type="gene ID" value="WBGene00098709"/>
</dbReference>
<gene>
    <name evidence="3" type="primary">WBGene00098709</name>
</gene>
<dbReference type="Proteomes" id="UP000005239">
    <property type="component" value="Unassembled WGS sequence"/>
</dbReference>
<feature type="compositionally biased region" description="Low complexity" evidence="2">
    <location>
        <begin position="64"/>
        <end position="77"/>
    </location>
</feature>
<evidence type="ECO:0000256" key="2">
    <source>
        <dbReference type="SAM" id="MobiDB-lite"/>
    </source>
</evidence>
<protein>
    <submittedName>
        <fullName evidence="3">Uncharacterized protein</fullName>
    </submittedName>
</protein>
<keyword evidence="1" id="KW-0175">Coiled coil</keyword>
<reference evidence="3" key="2">
    <citation type="submission" date="2022-06" db="UniProtKB">
        <authorList>
            <consortium name="EnsemblMetazoa"/>
        </authorList>
    </citation>
    <scope>IDENTIFICATION</scope>
    <source>
        <strain evidence="3">PS312</strain>
    </source>
</reference>
<feature type="compositionally biased region" description="Acidic residues" evidence="2">
    <location>
        <begin position="498"/>
        <end position="507"/>
    </location>
</feature>
<feature type="region of interest" description="Disordered" evidence="2">
    <location>
        <begin position="480"/>
        <end position="565"/>
    </location>
</feature>
<feature type="region of interest" description="Disordered" evidence="2">
    <location>
        <begin position="55"/>
        <end position="106"/>
    </location>
</feature>
<dbReference type="AlphaFoldDB" id="A0A2A6B818"/>
<reference evidence="4" key="1">
    <citation type="journal article" date="2008" name="Nat. Genet.">
        <title>The Pristionchus pacificus genome provides a unique perspective on nematode lifestyle and parasitism.</title>
        <authorList>
            <person name="Dieterich C."/>
            <person name="Clifton S.W."/>
            <person name="Schuster L.N."/>
            <person name="Chinwalla A."/>
            <person name="Delehaunty K."/>
            <person name="Dinkelacker I."/>
            <person name="Fulton L."/>
            <person name="Fulton R."/>
            <person name="Godfrey J."/>
            <person name="Minx P."/>
            <person name="Mitreva M."/>
            <person name="Roeseler W."/>
            <person name="Tian H."/>
            <person name="Witte H."/>
            <person name="Yang S.P."/>
            <person name="Wilson R.K."/>
            <person name="Sommer R.J."/>
        </authorList>
    </citation>
    <scope>NUCLEOTIDE SEQUENCE [LARGE SCALE GENOMIC DNA]</scope>
    <source>
        <strain evidence="4">PS312</strain>
    </source>
</reference>
<organism evidence="3 4">
    <name type="scientific">Pristionchus pacificus</name>
    <name type="common">Parasitic nematode worm</name>
    <dbReference type="NCBI Taxonomy" id="54126"/>
    <lineage>
        <taxon>Eukaryota</taxon>
        <taxon>Metazoa</taxon>
        <taxon>Ecdysozoa</taxon>
        <taxon>Nematoda</taxon>
        <taxon>Chromadorea</taxon>
        <taxon>Rhabditida</taxon>
        <taxon>Rhabditina</taxon>
        <taxon>Diplogasteromorpha</taxon>
        <taxon>Diplogasteroidea</taxon>
        <taxon>Neodiplogasteridae</taxon>
        <taxon>Pristionchus</taxon>
    </lineage>
</organism>